<reference evidence="3" key="1">
    <citation type="journal article" date="2023" name="Mol. Phylogenet. Evol.">
        <title>Genome-scale phylogeny and comparative genomics of the fungal order Sordariales.</title>
        <authorList>
            <person name="Hensen N."/>
            <person name="Bonometti L."/>
            <person name="Westerberg I."/>
            <person name="Brannstrom I.O."/>
            <person name="Guillou S."/>
            <person name="Cros-Aarteil S."/>
            <person name="Calhoun S."/>
            <person name="Haridas S."/>
            <person name="Kuo A."/>
            <person name="Mondo S."/>
            <person name="Pangilinan J."/>
            <person name="Riley R."/>
            <person name="LaButti K."/>
            <person name="Andreopoulos B."/>
            <person name="Lipzen A."/>
            <person name="Chen C."/>
            <person name="Yan M."/>
            <person name="Daum C."/>
            <person name="Ng V."/>
            <person name="Clum A."/>
            <person name="Steindorff A."/>
            <person name="Ohm R.A."/>
            <person name="Martin F."/>
            <person name="Silar P."/>
            <person name="Natvig D.O."/>
            <person name="Lalanne C."/>
            <person name="Gautier V."/>
            <person name="Ament-Velasquez S.L."/>
            <person name="Kruys A."/>
            <person name="Hutchinson M.I."/>
            <person name="Powell A.J."/>
            <person name="Barry K."/>
            <person name="Miller A.N."/>
            <person name="Grigoriev I.V."/>
            <person name="Debuchy R."/>
            <person name="Gladieux P."/>
            <person name="Hiltunen Thoren M."/>
            <person name="Johannesson H."/>
        </authorList>
    </citation>
    <scope>NUCLEOTIDE SEQUENCE</scope>
    <source>
        <strain evidence="3">PSN324</strain>
    </source>
</reference>
<reference evidence="3" key="2">
    <citation type="submission" date="2023-06" db="EMBL/GenBank/DDBJ databases">
        <authorList>
            <consortium name="Lawrence Berkeley National Laboratory"/>
            <person name="Mondo S.J."/>
            <person name="Hensen N."/>
            <person name="Bonometti L."/>
            <person name="Westerberg I."/>
            <person name="Brannstrom I.O."/>
            <person name="Guillou S."/>
            <person name="Cros-Aarteil S."/>
            <person name="Calhoun S."/>
            <person name="Haridas S."/>
            <person name="Kuo A."/>
            <person name="Pangilinan J."/>
            <person name="Riley R."/>
            <person name="Labutti K."/>
            <person name="Andreopoulos B."/>
            <person name="Lipzen A."/>
            <person name="Chen C."/>
            <person name="Yanf M."/>
            <person name="Daum C."/>
            <person name="Ng V."/>
            <person name="Clum A."/>
            <person name="Steindorff A."/>
            <person name="Ohm R."/>
            <person name="Martin F."/>
            <person name="Silar P."/>
            <person name="Natvig D."/>
            <person name="Lalanne C."/>
            <person name="Gautier V."/>
            <person name="Ament-Velasquez S.L."/>
            <person name="Kruys A."/>
            <person name="Hutchinson M.I."/>
            <person name="Powell A.J."/>
            <person name="Barry K."/>
            <person name="Miller A.N."/>
            <person name="Grigoriev I.V."/>
            <person name="Debuchy R."/>
            <person name="Gladieux P."/>
            <person name="Thoren M.H."/>
            <person name="Johannesson H."/>
        </authorList>
    </citation>
    <scope>NUCLEOTIDE SEQUENCE</scope>
    <source>
        <strain evidence="3">PSN324</strain>
    </source>
</reference>
<feature type="region of interest" description="Disordered" evidence="1">
    <location>
        <begin position="590"/>
        <end position="651"/>
    </location>
</feature>
<feature type="compositionally biased region" description="Basic residues" evidence="1">
    <location>
        <begin position="403"/>
        <end position="414"/>
    </location>
</feature>
<evidence type="ECO:0000256" key="1">
    <source>
        <dbReference type="SAM" id="MobiDB-lite"/>
    </source>
</evidence>
<dbReference type="AlphaFoldDB" id="A0AAV9I0H7"/>
<feature type="compositionally biased region" description="Basic and acidic residues" evidence="1">
    <location>
        <begin position="684"/>
        <end position="693"/>
    </location>
</feature>
<protein>
    <submittedName>
        <fullName evidence="3">DNA replication regulator SLD3-domain-containing protein</fullName>
    </submittedName>
</protein>
<accession>A0AAV9I0H7</accession>
<evidence type="ECO:0000259" key="2">
    <source>
        <dbReference type="Pfam" id="PF08639"/>
    </source>
</evidence>
<evidence type="ECO:0000313" key="3">
    <source>
        <dbReference type="EMBL" id="KAK4466652.1"/>
    </source>
</evidence>
<proteinExistence type="predicted"/>
<feature type="compositionally biased region" description="Low complexity" evidence="1">
    <location>
        <begin position="12"/>
        <end position="32"/>
    </location>
</feature>
<name>A0AAV9I0H7_9PEZI</name>
<dbReference type="GO" id="GO:0006270">
    <property type="term" value="P:DNA replication initiation"/>
    <property type="evidence" value="ECO:0007669"/>
    <property type="project" value="InterPro"/>
</dbReference>
<feature type="region of interest" description="Disordered" evidence="1">
    <location>
        <begin position="684"/>
        <end position="707"/>
    </location>
</feature>
<dbReference type="Pfam" id="PF08639">
    <property type="entry name" value="Sld3_STD"/>
    <property type="match status" value="1"/>
</dbReference>
<dbReference type="PANTHER" id="PTHR28067:SF1">
    <property type="entry name" value="DNA REPLICATION REGULATOR SLD3"/>
    <property type="match status" value="1"/>
</dbReference>
<dbReference type="GO" id="GO:0031261">
    <property type="term" value="C:DNA replication preinitiation complex"/>
    <property type="evidence" value="ECO:0007669"/>
    <property type="project" value="TreeGrafter"/>
</dbReference>
<keyword evidence="4" id="KW-1185">Reference proteome</keyword>
<feature type="domain" description="DNA replication regulator Sld3 C-terminal" evidence="2">
    <location>
        <begin position="315"/>
        <end position="844"/>
    </location>
</feature>
<sequence>MSSASRPGSRAGVSRSHSMSYSRPSSRASGSGILTPVRDVDLNQSRASYPQKLSDPKKRRRDAPPLTEDSLLKAPIVLKPHPSSLTAKPSMLHPLMLLPREHLPLSALDLAKPQGDLPSSRVFESKIKILDLEGRLGSNILLARSETSRMVYAVEHDSPGLYVVCKLGTWVDLDLLSQKSTVVYRERMVNPKPVKLEEAASAPLITPHMYKENKRRKLAIEELQSTAIRKRSWTLTDKDARNEGPAAPESRPPSRAQSRAPSRPPSRDSSIQTPAPLETAPAEPNGDPLHESSNTPASRVAGEDDPAIQPTAETILDNIRSQYFEVLYHSKGSLAYFAKGPLSRARAAFHLDFELDLNMSDLIDFLKSLIVTTTLIDKKYRETIPAIIEKMKTLFEDSENAQSKRKKRKPKKPKLGKDGLYPAEVDHVRRWWASHIPVANIDDDNALSPTEVNYHISCLRRRETELQIILILEILALEPLLKTKEAADNLLLPGETQAPSREDSQDLSVIKKRSKHNYSTLLEVHADRLCIWQSIVLDEVKALAESQMPGEFEKPERANSDPLRDFCVDIILPFFSARLPELCDSLNRKLGGPVAQPPPKKDFTRSASSLKAKPGAPTKRPIAALKKDADRSLERALSSERLRRSMSREPSKAIALMRSASTTSIPGLKREASEPLLGMVPRKDKASLKERPRAFSRSTSSIGAQDMKARQKAEVEAELKDAISALKKPNRALAVKELADAVDKRASSGVTQPRKLKKPARTTVPMVQVKATPANNRFRDALGGGGNAQSQQVFSLESIPSSAVIPSSNLPRKFTNALATTSARKTQATISSKQTMTIQATPAKLVRPSMLQAIMETPAIPDSSPIMARKGAPVPGQPSNLSVPHNDFDLLSSPGLFGLFETPIATKTVKRNYIIDTPIKSRLPTTAGGGGGGLTTMVGKREMEYKTEDQAVSIYARLGWDDDDLDELA</sequence>
<comment type="caution">
    <text evidence="3">The sequence shown here is derived from an EMBL/GenBank/DDBJ whole genome shotgun (WGS) entry which is preliminary data.</text>
</comment>
<dbReference type="InterPro" id="IPR042511">
    <property type="entry name" value="Sld3"/>
</dbReference>
<feature type="compositionally biased region" description="Low complexity" evidence="1">
    <location>
        <begin position="245"/>
        <end position="284"/>
    </location>
</feature>
<dbReference type="EMBL" id="MU864930">
    <property type="protein sequence ID" value="KAK4466652.1"/>
    <property type="molecule type" value="Genomic_DNA"/>
</dbReference>
<evidence type="ECO:0000313" key="4">
    <source>
        <dbReference type="Proteomes" id="UP001321749"/>
    </source>
</evidence>
<organism evidence="3 4">
    <name type="scientific">Cladorrhinum samala</name>
    <dbReference type="NCBI Taxonomy" id="585594"/>
    <lineage>
        <taxon>Eukaryota</taxon>
        <taxon>Fungi</taxon>
        <taxon>Dikarya</taxon>
        <taxon>Ascomycota</taxon>
        <taxon>Pezizomycotina</taxon>
        <taxon>Sordariomycetes</taxon>
        <taxon>Sordariomycetidae</taxon>
        <taxon>Sordariales</taxon>
        <taxon>Podosporaceae</taxon>
        <taxon>Cladorrhinum</taxon>
    </lineage>
</organism>
<gene>
    <name evidence="3" type="ORF">QBC42DRAFT_258602</name>
</gene>
<dbReference type="InterPro" id="IPR013948">
    <property type="entry name" value="DNA_replication_reg_Sld3_C"/>
</dbReference>
<feature type="region of interest" description="Disordered" evidence="1">
    <location>
        <begin position="231"/>
        <end position="306"/>
    </location>
</feature>
<feature type="region of interest" description="Disordered" evidence="1">
    <location>
        <begin position="399"/>
        <end position="418"/>
    </location>
</feature>
<dbReference type="Gene3D" id="1.20.58.2130">
    <property type="match status" value="1"/>
</dbReference>
<dbReference type="PANTHER" id="PTHR28067">
    <property type="entry name" value="DNA REPLICATION REGULATOR SLD3"/>
    <property type="match status" value="1"/>
</dbReference>
<dbReference type="Proteomes" id="UP001321749">
    <property type="component" value="Unassembled WGS sequence"/>
</dbReference>
<feature type="region of interest" description="Disordered" evidence="1">
    <location>
        <begin position="1"/>
        <end position="73"/>
    </location>
</feature>
<feature type="compositionally biased region" description="Basic and acidic residues" evidence="1">
    <location>
        <begin position="625"/>
        <end position="651"/>
    </location>
</feature>